<sequence>MMRRVLYTIPAFLIFLSSSAGISSLPEVNAVLSDVRKAHSRLWSEDGRIRPVKSQIDTANDPLSYADTISEDIKPAGIMFYNVENLFDVRDDSLTNDNEFLPDSPRRWTRYRMDEKCRNLSRVILNAGAWNPPVLVGLCEVENAWILGRLLYNTGLNNTGYKSVHYDSPDERGIDVALLYLTSRFEVLESRPVSVGLLDDGSPTRDILYVKGIVDNYDTLHVFVNHWPSRYGGAEASRPRRLQAAQVLTAVVDSVRNTYPLANIVLMGDFNEDHDSDFFRDNLATGGLDEDTPLYAPALGLESGLGTLKYRYQWQVFDQIIVSRGLLAPSSRLCLKDPVMSIVRLPFLLEQDDRYGGQKPFRTYVGMRYQGGYSDHLPVMIYLEKCK</sequence>
<organism evidence="3 4">
    <name type="scientific">Xiashengella succiniciproducens</name>
    <dbReference type="NCBI Taxonomy" id="2949635"/>
    <lineage>
        <taxon>Bacteria</taxon>
        <taxon>Pseudomonadati</taxon>
        <taxon>Bacteroidota</taxon>
        <taxon>Bacteroidia</taxon>
        <taxon>Marinilabiliales</taxon>
        <taxon>Marinilabiliaceae</taxon>
        <taxon>Xiashengella</taxon>
    </lineage>
</organism>
<feature type="chain" id="PRO_5039947889" evidence="1">
    <location>
        <begin position="21"/>
        <end position="387"/>
    </location>
</feature>
<dbReference type="Gene3D" id="3.60.10.10">
    <property type="entry name" value="Endonuclease/exonuclease/phosphatase"/>
    <property type="match status" value="1"/>
</dbReference>
<keyword evidence="3" id="KW-0378">Hydrolase</keyword>
<dbReference type="PANTHER" id="PTHR42834">
    <property type="entry name" value="ENDONUCLEASE/EXONUCLEASE/PHOSPHATASE FAMILY PROTEIN (AFU_ORTHOLOGUE AFUA_3G09210)"/>
    <property type="match status" value="1"/>
</dbReference>
<dbReference type="KEGG" id="alkq:M9189_03725"/>
<feature type="signal peptide" evidence="1">
    <location>
        <begin position="1"/>
        <end position="20"/>
    </location>
</feature>
<dbReference type="InterPro" id="IPR005135">
    <property type="entry name" value="Endo/exonuclease/phosphatase"/>
</dbReference>
<dbReference type="Proteomes" id="UP001056426">
    <property type="component" value="Chromosome"/>
</dbReference>
<keyword evidence="4" id="KW-1185">Reference proteome</keyword>
<dbReference type="GO" id="GO:0004519">
    <property type="term" value="F:endonuclease activity"/>
    <property type="evidence" value="ECO:0007669"/>
    <property type="project" value="UniProtKB-KW"/>
</dbReference>
<dbReference type="AlphaFoldDB" id="A0A9J6ZSB3"/>
<gene>
    <name evidence="3" type="ORF">M9189_03725</name>
</gene>
<protein>
    <submittedName>
        <fullName evidence="3">Endonuclease</fullName>
    </submittedName>
</protein>
<dbReference type="RefSeq" id="WP_250724685.1">
    <property type="nucleotide sequence ID" value="NZ_CP098400.1"/>
</dbReference>
<reference evidence="3" key="1">
    <citation type="submission" date="2022-05" db="EMBL/GenBank/DDBJ databases">
        <authorList>
            <person name="Sun X."/>
        </authorList>
    </citation>
    <scope>NUCLEOTIDE SEQUENCE</scope>
    <source>
        <strain evidence="3">Ai-910</strain>
    </source>
</reference>
<keyword evidence="1" id="KW-0732">Signal</keyword>
<dbReference type="PANTHER" id="PTHR42834:SF1">
    <property type="entry name" value="ENDONUCLEASE_EXONUCLEASE_PHOSPHATASE FAMILY PROTEIN (AFU_ORTHOLOGUE AFUA_3G09210)"/>
    <property type="match status" value="1"/>
</dbReference>
<reference evidence="3" key="2">
    <citation type="submission" date="2022-06" db="EMBL/GenBank/DDBJ databases">
        <title>Xiashengella guii gen. nov. sp. nov., a bacterium isolated form anaerobic digestion tank.</title>
        <authorList>
            <person name="Huang H."/>
        </authorList>
    </citation>
    <scope>NUCLEOTIDE SEQUENCE</scope>
    <source>
        <strain evidence="3">Ai-910</strain>
    </source>
</reference>
<dbReference type="InterPro" id="IPR036691">
    <property type="entry name" value="Endo/exonu/phosph_ase_sf"/>
</dbReference>
<evidence type="ECO:0000313" key="3">
    <source>
        <dbReference type="EMBL" id="URW80459.1"/>
    </source>
</evidence>
<dbReference type="Pfam" id="PF19580">
    <property type="entry name" value="Exo_endo_phos_3"/>
    <property type="match status" value="1"/>
</dbReference>
<evidence type="ECO:0000313" key="4">
    <source>
        <dbReference type="Proteomes" id="UP001056426"/>
    </source>
</evidence>
<evidence type="ECO:0000259" key="2">
    <source>
        <dbReference type="Pfam" id="PF19580"/>
    </source>
</evidence>
<keyword evidence="3" id="KW-0255">Endonuclease</keyword>
<proteinExistence type="predicted"/>
<name>A0A9J6ZSB3_9BACT</name>
<keyword evidence="3" id="KW-0540">Nuclease</keyword>
<dbReference type="SUPFAM" id="SSF56219">
    <property type="entry name" value="DNase I-like"/>
    <property type="match status" value="1"/>
</dbReference>
<feature type="domain" description="Endonuclease/exonuclease/phosphatase" evidence="2">
    <location>
        <begin position="78"/>
        <end position="385"/>
    </location>
</feature>
<evidence type="ECO:0000256" key="1">
    <source>
        <dbReference type="SAM" id="SignalP"/>
    </source>
</evidence>
<accession>A0A9J6ZSB3</accession>
<dbReference type="EMBL" id="CP098400">
    <property type="protein sequence ID" value="URW80459.1"/>
    <property type="molecule type" value="Genomic_DNA"/>
</dbReference>